<accession>A0A366H835</accession>
<feature type="non-terminal residue" evidence="2">
    <location>
        <position position="149"/>
    </location>
</feature>
<evidence type="ECO:0000256" key="1">
    <source>
        <dbReference type="SAM" id="SignalP"/>
    </source>
</evidence>
<proteinExistence type="predicted"/>
<dbReference type="EMBL" id="QNRR01000012">
    <property type="protein sequence ID" value="RBP38205.1"/>
    <property type="molecule type" value="Genomic_DNA"/>
</dbReference>
<sequence>MKPPKIRPQRLLIVINLFLAFASQGLVGAETPGALVFRAGAATSNITPAIGADPKVRTSRPPATHVHDELHARCLVLDDGQTKLAFVVCDLRHISAEVADGAKRIIEKMTGTPPQCVVISATHTHTSGGAKLEQQEGEPYYDYSAFLTR</sequence>
<dbReference type="Proteomes" id="UP000253426">
    <property type="component" value="Unassembled WGS sequence"/>
</dbReference>
<reference evidence="2 3" key="1">
    <citation type="submission" date="2018-06" db="EMBL/GenBank/DDBJ databases">
        <title>Genomic Encyclopedia of Type Strains, Phase IV (KMG-IV): sequencing the most valuable type-strain genomes for metagenomic binning, comparative biology and taxonomic classification.</title>
        <authorList>
            <person name="Goeker M."/>
        </authorList>
    </citation>
    <scope>NUCLEOTIDE SEQUENCE [LARGE SCALE GENOMIC DNA]</scope>
    <source>
        <strain evidence="2 3">DSM 25532</strain>
    </source>
</reference>
<dbReference type="AlphaFoldDB" id="A0A366H835"/>
<organism evidence="2 3">
    <name type="scientific">Roseimicrobium gellanilyticum</name>
    <dbReference type="NCBI Taxonomy" id="748857"/>
    <lineage>
        <taxon>Bacteria</taxon>
        <taxon>Pseudomonadati</taxon>
        <taxon>Verrucomicrobiota</taxon>
        <taxon>Verrucomicrobiia</taxon>
        <taxon>Verrucomicrobiales</taxon>
        <taxon>Verrucomicrobiaceae</taxon>
        <taxon>Roseimicrobium</taxon>
    </lineage>
</organism>
<comment type="caution">
    <text evidence="2">The sequence shown here is derived from an EMBL/GenBank/DDBJ whole genome shotgun (WGS) entry which is preliminary data.</text>
</comment>
<keyword evidence="3" id="KW-1185">Reference proteome</keyword>
<keyword evidence="1" id="KW-0732">Signal</keyword>
<evidence type="ECO:0000313" key="2">
    <source>
        <dbReference type="EMBL" id="RBP38205.1"/>
    </source>
</evidence>
<feature type="signal peptide" evidence="1">
    <location>
        <begin position="1"/>
        <end position="28"/>
    </location>
</feature>
<evidence type="ECO:0008006" key="4">
    <source>
        <dbReference type="Google" id="ProtNLM"/>
    </source>
</evidence>
<gene>
    <name evidence="2" type="ORF">DES53_112203</name>
</gene>
<protein>
    <recommendedName>
        <fullName evidence="4">Neutral/alkaline ceramidase-like enzyme</fullName>
    </recommendedName>
</protein>
<feature type="chain" id="PRO_5016934547" description="Neutral/alkaline ceramidase-like enzyme" evidence="1">
    <location>
        <begin position="29"/>
        <end position="149"/>
    </location>
</feature>
<name>A0A366H835_9BACT</name>
<evidence type="ECO:0000313" key="3">
    <source>
        <dbReference type="Proteomes" id="UP000253426"/>
    </source>
</evidence>